<evidence type="ECO:0000313" key="8">
    <source>
        <dbReference type="Proteomes" id="UP000034076"/>
    </source>
</evidence>
<evidence type="ECO:0000259" key="6">
    <source>
        <dbReference type="PROSITE" id="PS51656"/>
    </source>
</evidence>
<evidence type="ECO:0000313" key="7">
    <source>
        <dbReference type="EMBL" id="KKI51293.1"/>
    </source>
</evidence>
<dbReference type="PANTHER" id="PTHR43560">
    <property type="entry name" value="ION-TRANSLOCATING OXIDOREDUCTASE COMPLEX SUBUNIT B"/>
    <property type="match status" value="1"/>
</dbReference>
<keyword evidence="2" id="KW-0479">Metal-binding</keyword>
<keyword evidence="4" id="KW-0411">Iron-sulfur</keyword>
<evidence type="ECO:0000256" key="3">
    <source>
        <dbReference type="ARBA" id="ARBA00023004"/>
    </source>
</evidence>
<dbReference type="Proteomes" id="UP000034076">
    <property type="component" value="Unassembled WGS sequence"/>
</dbReference>
<feature type="domain" description="4Fe-4S ferredoxin-type" evidence="5">
    <location>
        <begin position="36"/>
        <end position="64"/>
    </location>
</feature>
<reference evidence="7 8" key="1">
    <citation type="submission" date="2015-04" db="EMBL/GenBank/DDBJ databases">
        <title>Draft genome sequence of bacteremic isolate Catabacter hongkongensis type strain HKU16T.</title>
        <authorList>
            <person name="Lau S.K."/>
            <person name="Teng J.L."/>
            <person name="Huang Y."/>
            <person name="Curreem S.O."/>
            <person name="Tsui S.K."/>
            <person name="Woo P.C."/>
        </authorList>
    </citation>
    <scope>NUCLEOTIDE SEQUENCE [LARGE SCALE GENOMIC DNA]</scope>
    <source>
        <strain evidence="7 8">HKU16</strain>
    </source>
</reference>
<dbReference type="PROSITE" id="PS51656">
    <property type="entry name" value="4FE4S"/>
    <property type="match status" value="1"/>
</dbReference>
<dbReference type="InterPro" id="IPR007202">
    <property type="entry name" value="4Fe-4S_dom"/>
</dbReference>
<dbReference type="EC" id="1.12.7.2" evidence="7"/>
<dbReference type="Pfam" id="PF04060">
    <property type="entry name" value="FeS"/>
    <property type="match status" value="1"/>
</dbReference>
<comment type="caution">
    <text evidence="7">The sequence shown here is derived from an EMBL/GenBank/DDBJ whole genome shotgun (WGS) entry which is preliminary data.</text>
</comment>
<dbReference type="InterPro" id="IPR009016">
    <property type="entry name" value="Fe_hydrogenase"/>
</dbReference>
<dbReference type="PANTHER" id="PTHR43560:SF1">
    <property type="entry name" value="ION-TRANSLOCATING OXIDOREDUCTASE COMPLEX SUBUNIT B"/>
    <property type="match status" value="1"/>
</dbReference>
<dbReference type="InterPro" id="IPR004108">
    <property type="entry name" value="Fe_hydrogenase_lsu_C"/>
</dbReference>
<dbReference type="Gene3D" id="1.10.15.40">
    <property type="entry name" value="Electron transport complex subunit B, putative Fe-S cluster"/>
    <property type="match status" value="1"/>
</dbReference>
<feature type="domain" description="4Fe-4S" evidence="6">
    <location>
        <begin position="369"/>
        <end position="428"/>
    </location>
</feature>
<dbReference type="EMBL" id="LAYJ01000078">
    <property type="protein sequence ID" value="KKI51293.1"/>
    <property type="molecule type" value="Genomic_DNA"/>
</dbReference>
<dbReference type="InterPro" id="IPR017900">
    <property type="entry name" value="4Fe4S_Fe_S_CS"/>
</dbReference>
<dbReference type="GO" id="GO:0046872">
    <property type="term" value="F:metal ion binding"/>
    <property type="evidence" value="ECO:0007669"/>
    <property type="project" value="UniProtKB-KW"/>
</dbReference>
<keyword evidence="7" id="KW-0560">Oxidoreductase</keyword>
<dbReference type="GO" id="GO:0008901">
    <property type="term" value="F:ferredoxin hydrogenase activity"/>
    <property type="evidence" value="ECO:0007669"/>
    <property type="project" value="UniProtKB-EC"/>
</dbReference>
<dbReference type="Pfam" id="PF13237">
    <property type="entry name" value="Fer4_10"/>
    <property type="match status" value="1"/>
</dbReference>
<dbReference type="PROSITE" id="PS51379">
    <property type="entry name" value="4FE4S_FER_2"/>
    <property type="match status" value="2"/>
</dbReference>
<dbReference type="SUPFAM" id="SSF53920">
    <property type="entry name" value="Fe-only hydrogenase"/>
    <property type="match status" value="1"/>
</dbReference>
<dbReference type="Gene3D" id="3.40.950.10">
    <property type="entry name" value="Fe-only Hydrogenase (Larger Subunit), Chain L, domain 3"/>
    <property type="match status" value="1"/>
</dbReference>
<name>A0A0M2NGK6_9FIRM</name>
<dbReference type="PATRIC" id="fig|270498.16.peg.38"/>
<dbReference type="RefSeq" id="WP_046442989.1">
    <property type="nucleotide sequence ID" value="NZ_JAXDTA010000027.1"/>
</dbReference>
<dbReference type="AlphaFoldDB" id="A0A0M2NGK6"/>
<keyword evidence="3" id="KW-0408">Iron</keyword>
<evidence type="ECO:0000256" key="1">
    <source>
        <dbReference type="ARBA" id="ARBA00022485"/>
    </source>
</evidence>
<gene>
    <name evidence="7" type="ORF">CHK_1081</name>
</gene>
<dbReference type="Pfam" id="PF02906">
    <property type="entry name" value="Fe_hyd_lg_C"/>
    <property type="match status" value="1"/>
</dbReference>
<keyword evidence="1" id="KW-0004">4Fe-4S</keyword>
<organism evidence="7 8">
    <name type="scientific">Christensenella hongkongensis</name>
    <dbReference type="NCBI Taxonomy" id="270498"/>
    <lineage>
        <taxon>Bacteria</taxon>
        <taxon>Bacillati</taxon>
        <taxon>Bacillota</taxon>
        <taxon>Clostridia</taxon>
        <taxon>Christensenellales</taxon>
        <taxon>Christensenellaceae</taxon>
        <taxon>Christensenella</taxon>
    </lineage>
</organism>
<protein>
    <submittedName>
        <fullName evidence="7">Periplasmic [Fe] hydrogenase</fullName>
        <ecNumber evidence="7">1.12.7.2</ecNumber>
    </submittedName>
</protein>
<feature type="domain" description="4Fe-4S ferredoxin-type" evidence="5">
    <location>
        <begin position="6"/>
        <end position="35"/>
    </location>
</feature>
<dbReference type="OrthoDB" id="9798098at2"/>
<dbReference type="Gene3D" id="3.30.70.20">
    <property type="match status" value="1"/>
</dbReference>
<accession>A0A0M2NGK6</accession>
<evidence type="ECO:0000259" key="5">
    <source>
        <dbReference type="PROSITE" id="PS51379"/>
    </source>
</evidence>
<evidence type="ECO:0000256" key="2">
    <source>
        <dbReference type="ARBA" id="ARBA00022723"/>
    </source>
</evidence>
<dbReference type="InterPro" id="IPR050395">
    <property type="entry name" value="4Fe4S_Ferredoxin_RnfB"/>
</dbReference>
<keyword evidence="8" id="KW-1185">Reference proteome</keyword>
<proteinExistence type="predicted"/>
<dbReference type="STRING" id="270498.CHK_1081"/>
<dbReference type="InterPro" id="IPR017896">
    <property type="entry name" value="4Fe4S_Fe-S-bd"/>
</dbReference>
<dbReference type="PROSITE" id="PS00198">
    <property type="entry name" value="4FE4S_FER_1"/>
    <property type="match status" value="2"/>
</dbReference>
<dbReference type="SUPFAM" id="SSF54862">
    <property type="entry name" value="4Fe-4S ferredoxins"/>
    <property type="match status" value="1"/>
</dbReference>
<dbReference type="GO" id="GO:0051539">
    <property type="term" value="F:4 iron, 4 sulfur cluster binding"/>
    <property type="evidence" value="ECO:0007669"/>
    <property type="project" value="UniProtKB-KW"/>
</dbReference>
<evidence type="ECO:0000256" key="4">
    <source>
        <dbReference type="ARBA" id="ARBA00023014"/>
    </source>
</evidence>
<sequence length="441" mass="48222">MEKYFHSVRLEKEKCSGCTNCIKRCPTEAIRVQKGKAKILKERCIDCGECIRVCPYHAKKAVTDPLSSISDFKYKIALPAPALYAQFKMLGHEDKVDRVLSGLKAMGFDDVFEVAKGAEICSKAIAEELKKSHIKPLISSACPAVVRLIQVRFPELLDNVVKVDAPVEVAAKVAKMEFAKKNNVDISEIGAYFITPCPAKMTSIKAPLAKEKSDVDGAISILEVYGLLTGQLKAAEAKRFSGVKASAKGIGWANSGGEIYAIGEKNALAVDGIGNVARALEDIENDKLKDLDYFEGLACVGGCVGGPLVFESSFVAQSRVQKICDEVGLDETIEQDAETYMKDGVASIKKEIEPVDVMKLDDDRMEALKKIQRIEELMEKLPGMDCGSCGAPSCRALAEDIVRGHATEMDCVFMLKEKVKFLAEEMVDLASKDNKEDEEDR</sequence>